<sequence>MGIGCLLDGDFRIVCRQGPFAQGSALQPGRPRTAIAVTALRDSLTVLAILLIGVLTAALVGPYLIDWDAHRALVEHRLSEAAGVPVTVAGSIDLKILPTPRLAFGDVAIGDGKAGRPRLRVGELQAEVSFTALLRGQVQVVDTTLVRPRLELAQAPDGTVDVALPSGRGADRVAVDHMGIREGTLAVALADGRRIVLRDVALDGEATSLRGPFKASGRVGAVPFRLATGVLDGGRFRMKLHVDAAAPRPALDLDGTVEARAPAGSQPGAVGPGFAGTATLTGSLPLDGTPAAVPWSMTGRLVAGRDAASATDLELRAGTDQRALIAGGDASAAYAAGADRPSAALDLHGAALDLDRLAVAPDDGSIAPPKGGDLLRLLARAAGDGAGTMLPVRLAVAARFDTATLSGQTLVGPSLRLGLGPEPDAALAFGVGGPQGARLALDGRVAPGPARPVSGPFGAAPALADPVFRGRADIRSTDLRRTVAWLAPLGPDFAAALAGLPGRSVALSGDAEASGTGVVLRALSLTLDGSAFAGTLSLTRAVGGERGRLFADLTSDALALDRLPDLSGISAAAQGLDLDLALAARAVTVADPALDLAAGRLGPIAAGNLVVKLTRTGTDLRLERLAADLDGGSVTARGSRSPSAAEADLSVSAPHVGPLARAFGDLLPPAVAAALRARAGLLSPLDATLRFEARGAGDALAPTRLALTATAGGTRIEAGLTPGAAGTAADRAATPGRGFGVTLRAEAPDGADLLRQLGLPVTATGLGPARLDGRGHGSVADGVAVSLDGALGAARLGFSGRATVSGGDGHATLASPDLRPVLGGFGATADRALPAEAAGDVSWDVYAIGARDLHLHVADTSASGDLRVDLRSAARGPGGESAPQLRGTLALDRLPASALFALAFGPAAAPAPGVAWSSASFGAPGSLPDSAVALTIATLPLTASLDARQVSLDLATRAHAVSLTGMAGKIGGGSFGGALALRRDPAGATLSGQVSWAGVGFAAGDVSGRFGGRQDVAATGTSPAALVAGLSGTGTLDLAGVMLARTDPTAPAATAAAVAARDAAAERAAGSTDATATDADTLRRDLGERLDRGPLPIGDARVAATLAGGVLRLGPIRTSATAPPSSAAGTEPPTWSAETSVALDLGTLSLTSRAALRSRGSASGGDAGEVVVTRAGPLVGPSRREIDAAGLLGAIQGQAIARAQERIDVMEQDIRERAAFNRQLKAIQADQESARQRAAQEAQARADQARAEAQARAERVKAEAQARADQARAEAQARRAEADRAKADELRVRAEVEAAARAAVERQRDAAPPPPSIIQGDGASSRAIAIPPASGP</sequence>
<feature type="transmembrane region" description="Helical" evidence="2">
    <location>
        <begin position="44"/>
        <end position="65"/>
    </location>
</feature>
<reference evidence="4 5" key="2">
    <citation type="submission" date="2019-02" db="EMBL/GenBank/DDBJ databases">
        <title>'Lichenibacterium ramalinii' gen. nov. sp. nov., 'Lichenibacterium minor' gen. nov. sp. nov.</title>
        <authorList>
            <person name="Pankratov T."/>
        </authorList>
    </citation>
    <scope>NUCLEOTIDE SEQUENCE [LARGE SCALE GENOMIC DNA]</scope>
    <source>
        <strain evidence="4 5">RmlP001</strain>
    </source>
</reference>
<dbReference type="InterPro" id="IPR007844">
    <property type="entry name" value="AsmA"/>
</dbReference>
<feature type="compositionally biased region" description="Low complexity" evidence="1">
    <location>
        <begin position="1231"/>
        <end position="1246"/>
    </location>
</feature>
<protein>
    <submittedName>
        <fullName evidence="4">AsmA family protein</fullName>
    </submittedName>
</protein>
<dbReference type="InterPro" id="IPR052894">
    <property type="entry name" value="AsmA-related"/>
</dbReference>
<proteinExistence type="predicted"/>
<comment type="caution">
    <text evidence="4">The sequence shown here is derived from an EMBL/GenBank/DDBJ whole genome shotgun (WGS) entry which is preliminary data.</text>
</comment>
<evidence type="ECO:0000256" key="1">
    <source>
        <dbReference type="SAM" id="MobiDB-lite"/>
    </source>
</evidence>
<dbReference type="Pfam" id="PF05170">
    <property type="entry name" value="AsmA"/>
    <property type="match status" value="1"/>
</dbReference>
<dbReference type="GO" id="GO:0005886">
    <property type="term" value="C:plasma membrane"/>
    <property type="evidence" value="ECO:0007669"/>
    <property type="project" value="TreeGrafter"/>
</dbReference>
<feature type="region of interest" description="Disordered" evidence="1">
    <location>
        <begin position="1231"/>
        <end position="1336"/>
    </location>
</feature>
<dbReference type="GO" id="GO:0090313">
    <property type="term" value="P:regulation of protein targeting to membrane"/>
    <property type="evidence" value="ECO:0007669"/>
    <property type="project" value="TreeGrafter"/>
</dbReference>
<evidence type="ECO:0000256" key="2">
    <source>
        <dbReference type="SAM" id="Phobius"/>
    </source>
</evidence>
<keyword evidence="2" id="KW-0472">Membrane</keyword>
<reference evidence="4 5" key="1">
    <citation type="submission" date="2018-09" db="EMBL/GenBank/DDBJ databases">
        <authorList>
            <person name="Grouzdev D.S."/>
            <person name="Krutkina M.S."/>
        </authorList>
    </citation>
    <scope>NUCLEOTIDE SEQUENCE [LARGE SCALE GENOMIC DNA]</scope>
    <source>
        <strain evidence="4 5">RmlP001</strain>
    </source>
</reference>
<dbReference type="PANTHER" id="PTHR30441:SF4">
    <property type="entry name" value="PROTEIN ASMA"/>
    <property type="match status" value="1"/>
</dbReference>
<feature type="compositionally biased region" description="Basic and acidic residues" evidence="1">
    <location>
        <begin position="1247"/>
        <end position="1309"/>
    </location>
</feature>
<feature type="compositionally biased region" description="Low complexity" evidence="1">
    <location>
        <begin position="1322"/>
        <end position="1336"/>
    </location>
</feature>
<dbReference type="EMBL" id="QYBC01000004">
    <property type="protein sequence ID" value="RYB06445.1"/>
    <property type="molecule type" value="Genomic_DNA"/>
</dbReference>
<evidence type="ECO:0000313" key="4">
    <source>
        <dbReference type="EMBL" id="RYB06445.1"/>
    </source>
</evidence>
<organism evidence="4 5">
    <name type="scientific">Lichenibacterium ramalinae</name>
    <dbReference type="NCBI Taxonomy" id="2316527"/>
    <lineage>
        <taxon>Bacteria</taxon>
        <taxon>Pseudomonadati</taxon>
        <taxon>Pseudomonadota</taxon>
        <taxon>Alphaproteobacteria</taxon>
        <taxon>Hyphomicrobiales</taxon>
        <taxon>Lichenihabitantaceae</taxon>
        <taxon>Lichenibacterium</taxon>
    </lineage>
</organism>
<keyword evidence="2" id="KW-0812">Transmembrane</keyword>
<feature type="domain" description="AsmA" evidence="3">
    <location>
        <begin position="43"/>
        <end position="158"/>
    </location>
</feature>
<dbReference type="OrthoDB" id="9816380at2"/>
<dbReference type="PANTHER" id="PTHR30441">
    <property type="entry name" value="DUF748 DOMAIN-CONTAINING PROTEIN"/>
    <property type="match status" value="1"/>
</dbReference>
<evidence type="ECO:0000313" key="5">
    <source>
        <dbReference type="Proteomes" id="UP000289411"/>
    </source>
</evidence>
<accession>A0A4Q2RGA3</accession>
<keyword evidence="2" id="KW-1133">Transmembrane helix</keyword>
<dbReference type="Proteomes" id="UP000289411">
    <property type="component" value="Unassembled WGS sequence"/>
</dbReference>
<name>A0A4Q2RGA3_9HYPH</name>
<keyword evidence="5" id="KW-1185">Reference proteome</keyword>
<gene>
    <name evidence="4" type="ORF">D3272_06795</name>
</gene>
<evidence type="ECO:0000259" key="3">
    <source>
        <dbReference type="Pfam" id="PF05170"/>
    </source>
</evidence>